<dbReference type="GO" id="GO:0000160">
    <property type="term" value="P:phosphorelay signal transduction system"/>
    <property type="evidence" value="ECO:0007669"/>
    <property type="project" value="InterPro"/>
</dbReference>
<dbReference type="PANTHER" id="PTHR44591:SF3">
    <property type="entry name" value="RESPONSE REGULATORY DOMAIN-CONTAINING PROTEIN"/>
    <property type="match status" value="1"/>
</dbReference>
<proteinExistence type="predicted"/>
<dbReference type="PANTHER" id="PTHR44591">
    <property type="entry name" value="STRESS RESPONSE REGULATOR PROTEIN 1"/>
    <property type="match status" value="1"/>
</dbReference>
<dbReference type="InterPro" id="IPR001789">
    <property type="entry name" value="Sig_transdc_resp-reg_receiver"/>
</dbReference>
<evidence type="ECO:0000259" key="3">
    <source>
        <dbReference type="PROSITE" id="PS50110"/>
    </source>
</evidence>
<protein>
    <recommendedName>
        <fullName evidence="3">Response regulatory domain-containing protein</fullName>
    </recommendedName>
</protein>
<keyword evidence="1 2" id="KW-0597">Phosphoprotein</keyword>
<dbReference type="Proteomes" id="UP000192611">
    <property type="component" value="Unassembled WGS sequence"/>
</dbReference>
<name>A0A1W9S1J1_9BACT</name>
<dbReference type="EMBL" id="NATQ01000095">
    <property type="protein sequence ID" value="OQX90160.1"/>
    <property type="molecule type" value="Genomic_DNA"/>
</dbReference>
<dbReference type="Gene3D" id="3.40.50.2300">
    <property type="match status" value="1"/>
</dbReference>
<sequence length="134" mass="15247">MSEKEKKRIIVIDDDEDITKLISLILENAGYEVETSLSAHEALNKIFTTPSFNLIILDIAMPDMDGWEFLDIIRSRDETNKVPVMIISARTGIRSKALAIQRGAQDFITKPFTRMELITRVENLIPNNLSNKLN</sequence>
<feature type="modified residue" description="4-aspartylphosphate" evidence="2">
    <location>
        <position position="58"/>
    </location>
</feature>
<comment type="caution">
    <text evidence="4">The sequence shown here is derived from an EMBL/GenBank/DDBJ whole genome shotgun (WGS) entry which is preliminary data.</text>
</comment>
<dbReference type="SUPFAM" id="SSF52172">
    <property type="entry name" value="CheY-like"/>
    <property type="match status" value="1"/>
</dbReference>
<dbReference type="AlphaFoldDB" id="A0A1W9S1J1"/>
<evidence type="ECO:0000256" key="2">
    <source>
        <dbReference type="PROSITE-ProRule" id="PRU00169"/>
    </source>
</evidence>
<organism evidence="4 5">
    <name type="scientific">Candidatus Coatesbacteria bacterium 4484_99</name>
    <dbReference type="NCBI Taxonomy" id="1970774"/>
    <lineage>
        <taxon>Bacteria</taxon>
        <taxon>Candidatus Coatesiibacteriota</taxon>
    </lineage>
</organism>
<evidence type="ECO:0000313" key="5">
    <source>
        <dbReference type="Proteomes" id="UP000192611"/>
    </source>
</evidence>
<accession>A0A1W9S1J1</accession>
<dbReference type="PROSITE" id="PS50110">
    <property type="entry name" value="RESPONSE_REGULATORY"/>
    <property type="match status" value="1"/>
</dbReference>
<evidence type="ECO:0000256" key="1">
    <source>
        <dbReference type="ARBA" id="ARBA00022553"/>
    </source>
</evidence>
<feature type="domain" description="Response regulatory" evidence="3">
    <location>
        <begin position="8"/>
        <end position="125"/>
    </location>
</feature>
<dbReference type="InterPro" id="IPR011006">
    <property type="entry name" value="CheY-like_superfamily"/>
</dbReference>
<gene>
    <name evidence="4" type="ORF">B6D57_04585</name>
</gene>
<dbReference type="InterPro" id="IPR050595">
    <property type="entry name" value="Bact_response_regulator"/>
</dbReference>
<dbReference type="SMART" id="SM00448">
    <property type="entry name" value="REC"/>
    <property type="match status" value="1"/>
</dbReference>
<dbReference type="Pfam" id="PF00072">
    <property type="entry name" value="Response_reg"/>
    <property type="match status" value="1"/>
</dbReference>
<evidence type="ECO:0000313" key="4">
    <source>
        <dbReference type="EMBL" id="OQX90160.1"/>
    </source>
</evidence>
<reference evidence="5" key="1">
    <citation type="submission" date="2017-03" db="EMBL/GenBank/DDBJ databases">
        <title>Novel pathways for hydrocarbon cycling and metabolic interdependencies in hydrothermal sediment communities.</title>
        <authorList>
            <person name="Dombrowski N."/>
            <person name="Seitz K."/>
            <person name="Teske A."/>
            <person name="Baker B."/>
        </authorList>
    </citation>
    <scope>NUCLEOTIDE SEQUENCE [LARGE SCALE GENOMIC DNA]</scope>
</reference>